<dbReference type="RefSeq" id="WP_109990059.1">
    <property type="nucleotide sequence ID" value="NZ_CP029546.1"/>
</dbReference>
<dbReference type="EMBL" id="LKFU01000022">
    <property type="protein sequence ID" value="RND88455.1"/>
    <property type="molecule type" value="Genomic_DNA"/>
</dbReference>
<dbReference type="Proteomes" id="UP000285532">
    <property type="component" value="Unassembled WGS sequence"/>
</dbReference>
<reference evidence="2 3" key="1">
    <citation type="journal article" date="2018" name="Front. Microbiol.">
        <title>Conversion of Methionine to Cysteine in Lactobacillus paracasei Depends on the Highly Mobile cysK-ctl-cysE Gene Cluster.</title>
        <authorList>
            <person name="Wuthrich D."/>
            <person name="Irmler S."/>
            <person name="Berthoud H."/>
            <person name="Guggenbuhl B."/>
            <person name="Eugster E."/>
            <person name="Bruggmann R."/>
        </authorList>
    </citation>
    <scope>NUCLEOTIDE SEQUENCE [LARGE SCALE GENOMIC DNA]</scope>
    <source>
        <strain evidence="2 3">FAM18172</strain>
    </source>
</reference>
<feature type="region of interest" description="Disordered" evidence="1">
    <location>
        <begin position="58"/>
        <end position="84"/>
    </location>
</feature>
<proteinExistence type="predicted"/>
<feature type="compositionally biased region" description="Basic and acidic residues" evidence="1">
    <location>
        <begin position="75"/>
        <end position="84"/>
    </location>
</feature>
<dbReference type="AlphaFoldDB" id="A0A422MDT1"/>
<name>A0A422MDT1_LACPA</name>
<evidence type="ECO:0000313" key="3">
    <source>
        <dbReference type="Proteomes" id="UP000285532"/>
    </source>
</evidence>
<accession>A0A422MDT1</accession>
<feature type="region of interest" description="Disordered" evidence="1">
    <location>
        <begin position="23"/>
        <end position="42"/>
    </location>
</feature>
<evidence type="ECO:0000256" key="1">
    <source>
        <dbReference type="SAM" id="MobiDB-lite"/>
    </source>
</evidence>
<organism evidence="2 3">
    <name type="scientific">Lacticaseibacillus paracasei</name>
    <name type="common">Lactobacillus paracasei</name>
    <dbReference type="NCBI Taxonomy" id="1597"/>
    <lineage>
        <taxon>Bacteria</taxon>
        <taxon>Bacillati</taxon>
        <taxon>Bacillota</taxon>
        <taxon>Bacilli</taxon>
        <taxon>Lactobacillales</taxon>
        <taxon>Lactobacillaceae</taxon>
        <taxon>Lacticaseibacillus</taxon>
    </lineage>
</organism>
<comment type="caution">
    <text evidence="2">The sequence shown here is derived from an EMBL/GenBank/DDBJ whole genome shotgun (WGS) entry which is preliminary data.</text>
</comment>
<feature type="compositionally biased region" description="Basic and acidic residues" evidence="1">
    <location>
        <begin position="23"/>
        <end position="41"/>
    </location>
</feature>
<protein>
    <submittedName>
        <fullName evidence="2">Uncharacterized protein</fullName>
    </submittedName>
</protein>
<evidence type="ECO:0000313" key="2">
    <source>
        <dbReference type="EMBL" id="RND88455.1"/>
    </source>
</evidence>
<gene>
    <name evidence="2" type="ORF">FAM18172_00387</name>
</gene>
<sequence>MLAGYKKPPAAVVEEQLDYVEEKKLQKDNSDKAKSLPDKKSGLFFDRNVQNRSIKLVHKDPVPPKPKMPDSASSKNKDWIEVNI</sequence>